<accession>A0A0F8X5X5</accession>
<dbReference type="EMBL" id="LAZR01061135">
    <property type="protein sequence ID" value="KKK64193.1"/>
    <property type="molecule type" value="Genomic_DNA"/>
</dbReference>
<sequence length="122" mass="13629">MTDELNPVKHEKSRGFLEQQYKPGQSGNPAGRPPGIRYLSELARDILKQSRRGDTDGKTTDELVVLALVKEALKGNTKAIEMLHDWTEGKVLDTHRIEGDGIVSILYKQVKRDEDAKGTSKD</sequence>
<proteinExistence type="predicted"/>
<evidence type="ECO:0000259" key="2">
    <source>
        <dbReference type="Pfam" id="PF18932"/>
    </source>
</evidence>
<protein>
    <recommendedName>
        <fullName evidence="2">DUF5681 domain-containing protein</fullName>
    </recommendedName>
</protein>
<reference evidence="3" key="1">
    <citation type="journal article" date="2015" name="Nature">
        <title>Complex archaea that bridge the gap between prokaryotes and eukaryotes.</title>
        <authorList>
            <person name="Spang A."/>
            <person name="Saw J.H."/>
            <person name="Jorgensen S.L."/>
            <person name="Zaremba-Niedzwiedzka K."/>
            <person name="Martijn J."/>
            <person name="Lind A.E."/>
            <person name="van Eijk R."/>
            <person name="Schleper C."/>
            <person name="Guy L."/>
            <person name="Ettema T.J."/>
        </authorList>
    </citation>
    <scope>NUCLEOTIDE SEQUENCE</scope>
</reference>
<gene>
    <name evidence="3" type="ORF">LCGC14_2986710</name>
</gene>
<organism evidence="3">
    <name type="scientific">marine sediment metagenome</name>
    <dbReference type="NCBI Taxonomy" id="412755"/>
    <lineage>
        <taxon>unclassified sequences</taxon>
        <taxon>metagenomes</taxon>
        <taxon>ecological metagenomes</taxon>
    </lineage>
</organism>
<dbReference type="AlphaFoldDB" id="A0A0F8X5X5"/>
<evidence type="ECO:0000256" key="1">
    <source>
        <dbReference type="SAM" id="MobiDB-lite"/>
    </source>
</evidence>
<feature type="region of interest" description="Disordered" evidence="1">
    <location>
        <begin position="1"/>
        <end position="36"/>
    </location>
</feature>
<feature type="compositionally biased region" description="Basic and acidic residues" evidence="1">
    <location>
        <begin position="1"/>
        <end position="15"/>
    </location>
</feature>
<feature type="domain" description="DUF5681" evidence="2">
    <location>
        <begin position="18"/>
        <end position="89"/>
    </location>
</feature>
<comment type="caution">
    <text evidence="3">The sequence shown here is derived from an EMBL/GenBank/DDBJ whole genome shotgun (WGS) entry which is preliminary data.</text>
</comment>
<dbReference type="InterPro" id="IPR043736">
    <property type="entry name" value="DUF5681"/>
</dbReference>
<name>A0A0F8X5X5_9ZZZZ</name>
<dbReference type="Pfam" id="PF18932">
    <property type="entry name" value="DUF5681"/>
    <property type="match status" value="1"/>
</dbReference>
<evidence type="ECO:0000313" key="3">
    <source>
        <dbReference type="EMBL" id="KKK64193.1"/>
    </source>
</evidence>